<evidence type="ECO:0000256" key="3">
    <source>
        <dbReference type="SAM" id="MobiDB-lite"/>
    </source>
</evidence>
<evidence type="ECO:0000256" key="2">
    <source>
        <dbReference type="ARBA" id="ARBA00023008"/>
    </source>
</evidence>
<evidence type="ECO:0000256" key="1">
    <source>
        <dbReference type="ARBA" id="ARBA00022729"/>
    </source>
</evidence>
<evidence type="ECO:0000256" key="4">
    <source>
        <dbReference type="SAM" id="Phobius"/>
    </source>
</evidence>
<evidence type="ECO:0000313" key="7">
    <source>
        <dbReference type="EMBL" id="GAA3209478.1"/>
    </source>
</evidence>
<accession>A0ABP6QDE6</accession>
<feature type="domain" description="CopC" evidence="6">
    <location>
        <begin position="33"/>
        <end position="149"/>
    </location>
</feature>
<dbReference type="SUPFAM" id="SSF81296">
    <property type="entry name" value="E set domains"/>
    <property type="match status" value="1"/>
</dbReference>
<feature type="region of interest" description="Disordered" evidence="3">
    <location>
        <begin position="225"/>
        <end position="267"/>
    </location>
</feature>
<dbReference type="InterPro" id="IPR007348">
    <property type="entry name" value="CopC_dom"/>
</dbReference>
<dbReference type="Pfam" id="PF04234">
    <property type="entry name" value="CopC"/>
    <property type="match status" value="1"/>
</dbReference>
<gene>
    <name evidence="7" type="ORF">GCM10010468_26900</name>
</gene>
<comment type="caution">
    <text evidence="7">The sequence shown here is derived from an EMBL/GenBank/DDBJ whole genome shotgun (WGS) entry which is preliminary data.</text>
</comment>
<proteinExistence type="predicted"/>
<feature type="chain" id="PRO_5045044233" description="CopC domain-containing protein" evidence="5">
    <location>
        <begin position="24"/>
        <end position="267"/>
    </location>
</feature>
<keyword evidence="8" id="KW-1185">Reference proteome</keyword>
<sequence>MVALRRWLGRILTLAALSAPVLAVLPAPPAAAHGQLALSAPAKGGTVKEPLEKVRLYFTEAPAPNAYFAVLTPGGVRVDQAWMPGESRRLDEPVREFNLVDGAWVPTVYDTGFGIDVPVGYWPEKGTYTVRYATVASDNDKVNGEVTFSYAGRTSGPPAGWQALRNEPDTILGAPFGPKAATGAAPSAATAAASSGDGSGSGWKIWILPAVLVLGTGAMIVLAARRPAPGGGGRPGGKRPGRSGDPRLRAAGRTGSKGASAGRRGHR</sequence>
<dbReference type="Gene3D" id="2.60.40.1220">
    <property type="match status" value="1"/>
</dbReference>
<keyword evidence="4" id="KW-1133">Transmembrane helix</keyword>
<keyword evidence="4" id="KW-0812">Transmembrane</keyword>
<keyword evidence="4" id="KW-0472">Membrane</keyword>
<evidence type="ECO:0000256" key="5">
    <source>
        <dbReference type="SAM" id="SignalP"/>
    </source>
</evidence>
<evidence type="ECO:0000313" key="8">
    <source>
        <dbReference type="Proteomes" id="UP001501237"/>
    </source>
</evidence>
<evidence type="ECO:0000259" key="6">
    <source>
        <dbReference type="Pfam" id="PF04234"/>
    </source>
</evidence>
<organism evidence="7 8">
    <name type="scientific">Actinocorallia longicatena</name>
    <dbReference type="NCBI Taxonomy" id="111803"/>
    <lineage>
        <taxon>Bacteria</taxon>
        <taxon>Bacillati</taxon>
        <taxon>Actinomycetota</taxon>
        <taxon>Actinomycetes</taxon>
        <taxon>Streptosporangiales</taxon>
        <taxon>Thermomonosporaceae</taxon>
        <taxon>Actinocorallia</taxon>
    </lineage>
</organism>
<feature type="transmembrane region" description="Helical" evidence="4">
    <location>
        <begin position="203"/>
        <end position="224"/>
    </location>
</feature>
<dbReference type="EMBL" id="BAAAUV010000006">
    <property type="protein sequence ID" value="GAA3209478.1"/>
    <property type="molecule type" value="Genomic_DNA"/>
</dbReference>
<feature type="signal peptide" evidence="5">
    <location>
        <begin position="1"/>
        <end position="23"/>
    </location>
</feature>
<name>A0ABP6QDE6_9ACTN</name>
<dbReference type="InterPro" id="IPR014756">
    <property type="entry name" value="Ig_E-set"/>
</dbReference>
<keyword evidence="2" id="KW-0186">Copper</keyword>
<reference evidence="8" key="1">
    <citation type="journal article" date="2019" name="Int. J. Syst. Evol. Microbiol.">
        <title>The Global Catalogue of Microorganisms (GCM) 10K type strain sequencing project: providing services to taxonomists for standard genome sequencing and annotation.</title>
        <authorList>
            <consortium name="The Broad Institute Genomics Platform"/>
            <consortium name="The Broad Institute Genome Sequencing Center for Infectious Disease"/>
            <person name="Wu L."/>
            <person name="Ma J."/>
        </authorList>
    </citation>
    <scope>NUCLEOTIDE SEQUENCE [LARGE SCALE GENOMIC DNA]</scope>
    <source>
        <strain evidence="8">JCM 9377</strain>
    </source>
</reference>
<protein>
    <recommendedName>
        <fullName evidence="6">CopC domain-containing protein</fullName>
    </recommendedName>
</protein>
<dbReference type="Proteomes" id="UP001501237">
    <property type="component" value="Unassembled WGS sequence"/>
</dbReference>
<keyword evidence="1 5" id="KW-0732">Signal</keyword>
<dbReference type="InterPro" id="IPR014755">
    <property type="entry name" value="Cu-Rt/internalin_Ig-like"/>
</dbReference>